<accession>A0A2P6MHH4</accession>
<gene>
    <name evidence="8" type="ORF">C6I21_08970</name>
</gene>
<dbReference type="AlphaFoldDB" id="A0A2P6MHH4"/>
<keyword evidence="4" id="KW-0697">Rotamase</keyword>
<dbReference type="PANTHER" id="PTHR47245">
    <property type="entry name" value="PEPTIDYLPROLYL ISOMERASE"/>
    <property type="match status" value="1"/>
</dbReference>
<feature type="coiled-coil region" evidence="6">
    <location>
        <begin position="140"/>
        <end position="171"/>
    </location>
</feature>
<comment type="catalytic activity">
    <reaction evidence="1">
        <text>[protein]-peptidylproline (omega=180) = [protein]-peptidylproline (omega=0)</text>
        <dbReference type="Rhea" id="RHEA:16237"/>
        <dbReference type="Rhea" id="RHEA-COMP:10747"/>
        <dbReference type="Rhea" id="RHEA-COMP:10748"/>
        <dbReference type="ChEBI" id="CHEBI:83833"/>
        <dbReference type="ChEBI" id="CHEBI:83834"/>
        <dbReference type="EC" id="5.2.1.8"/>
    </reaction>
</comment>
<dbReference type="InterPro" id="IPR027304">
    <property type="entry name" value="Trigger_fact/SurA_dom_sf"/>
</dbReference>
<name>A0A2P6MHH4_ALKUR</name>
<dbReference type="Proteomes" id="UP000243650">
    <property type="component" value="Unassembled WGS sequence"/>
</dbReference>
<keyword evidence="9" id="KW-1185">Reference proteome</keyword>
<dbReference type="SUPFAM" id="SSF109998">
    <property type="entry name" value="Triger factor/SurA peptide-binding domain-like"/>
    <property type="match status" value="1"/>
</dbReference>
<evidence type="ECO:0000256" key="7">
    <source>
        <dbReference type="SAM" id="MobiDB-lite"/>
    </source>
</evidence>
<dbReference type="EMBL" id="PVNS01000007">
    <property type="protein sequence ID" value="PRO65700.1"/>
    <property type="molecule type" value="Genomic_DNA"/>
</dbReference>
<dbReference type="Gene3D" id="1.10.4030.10">
    <property type="entry name" value="Porin chaperone SurA, peptide-binding domain"/>
    <property type="match status" value="1"/>
</dbReference>
<keyword evidence="3" id="KW-0732">Signal</keyword>
<dbReference type="InterPro" id="IPR050245">
    <property type="entry name" value="PrsA_foldase"/>
</dbReference>
<reference evidence="8 9" key="1">
    <citation type="submission" date="2018-03" db="EMBL/GenBank/DDBJ databases">
        <title>Bacillus urumqiensis sp. nov., a moderately haloalkaliphilic bacterium isolated from a salt lake.</title>
        <authorList>
            <person name="Zhao B."/>
            <person name="Liao Z."/>
        </authorList>
    </citation>
    <scope>NUCLEOTIDE SEQUENCE [LARGE SCALE GENOMIC DNA]</scope>
    <source>
        <strain evidence="8 9">BZ-SZ-XJ18</strain>
    </source>
</reference>
<comment type="caution">
    <text evidence="8">The sequence shown here is derived from an EMBL/GenBank/DDBJ whole genome shotgun (WGS) entry which is preliminary data.</text>
</comment>
<dbReference type="PANTHER" id="PTHR47245:SF1">
    <property type="entry name" value="FOLDASE PROTEIN PRSA"/>
    <property type="match status" value="1"/>
</dbReference>
<evidence type="ECO:0000256" key="1">
    <source>
        <dbReference type="ARBA" id="ARBA00000971"/>
    </source>
</evidence>
<sequence length="222" mass="24846">MDDAMGGDQEMPEPDLEDIPDVVAEVNSEEITAEEFETAYEGQFMQMAQQSMMMGQEVDQDQLKQQVADTLIGTELLVQEAENRDLEASEEDIQNTLDELAEQSGLESGDELVNAIVEQGTPEEEVMNQVEMQVKIDKLIEEASGDIEVTDEEVEQQYEELVAQQEAMMEEQGGEAPEGSEIPELDEIRGDLEEQIRGQKESEATQELVEQLREEGDVTVNI</sequence>
<evidence type="ECO:0000256" key="3">
    <source>
        <dbReference type="ARBA" id="ARBA00022729"/>
    </source>
</evidence>
<evidence type="ECO:0000313" key="9">
    <source>
        <dbReference type="Proteomes" id="UP000243650"/>
    </source>
</evidence>
<keyword evidence="5 8" id="KW-0413">Isomerase</keyword>
<feature type="coiled-coil region" evidence="6">
    <location>
        <begin position="79"/>
        <end position="106"/>
    </location>
</feature>
<proteinExistence type="predicted"/>
<dbReference type="Pfam" id="PF13624">
    <property type="entry name" value="SurA_N_3"/>
    <property type="match status" value="1"/>
</dbReference>
<dbReference type="OrthoDB" id="4775280at2"/>
<feature type="region of interest" description="Disordered" evidence="7">
    <location>
        <begin position="196"/>
        <end position="222"/>
    </location>
</feature>
<protein>
    <recommendedName>
        <fullName evidence="2">peptidylprolyl isomerase</fullName>
        <ecNumber evidence="2">5.2.1.8</ecNumber>
    </recommendedName>
</protein>
<evidence type="ECO:0000256" key="5">
    <source>
        <dbReference type="ARBA" id="ARBA00023235"/>
    </source>
</evidence>
<dbReference type="EC" id="5.2.1.8" evidence="2"/>
<evidence type="ECO:0000256" key="2">
    <source>
        <dbReference type="ARBA" id="ARBA00013194"/>
    </source>
</evidence>
<evidence type="ECO:0000256" key="4">
    <source>
        <dbReference type="ARBA" id="ARBA00023110"/>
    </source>
</evidence>
<evidence type="ECO:0000313" key="8">
    <source>
        <dbReference type="EMBL" id="PRO65700.1"/>
    </source>
</evidence>
<feature type="region of interest" description="Disordered" evidence="7">
    <location>
        <begin position="1"/>
        <end position="20"/>
    </location>
</feature>
<keyword evidence="6" id="KW-0175">Coiled coil</keyword>
<dbReference type="GO" id="GO:0003755">
    <property type="term" value="F:peptidyl-prolyl cis-trans isomerase activity"/>
    <property type="evidence" value="ECO:0007669"/>
    <property type="project" value="UniProtKB-KW"/>
</dbReference>
<organism evidence="8 9">
    <name type="scientific">Alkalicoccus urumqiensis</name>
    <name type="common">Bacillus urumqiensis</name>
    <dbReference type="NCBI Taxonomy" id="1548213"/>
    <lineage>
        <taxon>Bacteria</taxon>
        <taxon>Bacillati</taxon>
        <taxon>Bacillota</taxon>
        <taxon>Bacilli</taxon>
        <taxon>Bacillales</taxon>
        <taxon>Bacillaceae</taxon>
        <taxon>Alkalicoccus</taxon>
    </lineage>
</organism>
<evidence type="ECO:0000256" key="6">
    <source>
        <dbReference type="SAM" id="Coils"/>
    </source>
</evidence>